<dbReference type="KEGG" id="mgot:MgSA37_01194"/>
<accession>A0A110B1M2</accession>
<gene>
    <name evidence="1" type="ORF">MgSA37_01194</name>
</gene>
<proteinExistence type="predicted"/>
<dbReference type="RefSeq" id="WP_096350293.1">
    <property type="nucleotide sequence ID" value="NZ_AP017313.1"/>
</dbReference>
<evidence type="ECO:0000313" key="2">
    <source>
        <dbReference type="Proteomes" id="UP000218263"/>
    </source>
</evidence>
<dbReference type="OrthoDB" id="9806411at2"/>
<sequence length="109" mass="12110">MKTLFIFLLIIQSKIAIDSSISICRIENKIKLDYLDSYNGISKIKSRVKADTLFLTISVSGSVENKTIEVTIPKGVSFVKYGKVLKEIDKLSVCPKVLSGKEAIESLKQ</sequence>
<name>A0A110B1M2_9SPHI</name>
<dbReference type="EMBL" id="AP017313">
    <property type="protein sequence ID" value="BAU53027.1"/>
    <property type="molecule type" value="Genomic_DNA"/>
</dbReference>
<dbReference type="AlphaFoldDB" id="A0A110B1M2"/>
<reference evidence="1 2" key="1">
    <citation type="submission" date="2015-12" db="EMBL/GenBank/DDBJ databases">
        <title>Genome sequence of Mucilaginibacter gotjawali.</title>
        <authorList>
            <person name="Lee J.S."/>
            <person name="Lee K.C."/>
            <person name="Kim K.K."/>
            <person name="Lee B.W."/>
        </authorList>
    </citation>
    <scope>NUCLEOTIDE SEQUENCE [LARGE SCALE GENOMIC DNA]</scope>
    <source>
        <strain evidence="1 2">SA3-7</strain>
    </source>
</reference>
<organism evidence="1 2">
    <name type="scientific">Mucilaginibacter gotjawali</name>
    <dbReference type="NCBI Taxonomy" id="1550579"/>
    <lineage>
        <taxon>Bacteria</taxon>
        <taxon>Pseudomonadati</taxon>
        <taxon>Bacteroidota</taxon>
        <taxon>Sphingobacteriia</taxon>
        <taxon>Sphingobacteriales</taxon>
        <taxon>Sphingobacteriaceae</taxon>
        <taxon>Mucilaginibacter</taxon>
    </lineage>
</organism>
<evidence type="ECO:0000313" key="1">
    <source>
        <dbReference type="EMBL" id="BAU53027.1"/>
    </source>
</evidence>
<protein>
    <submittedName>
        <fullName evidence="1">Uncharacterized protein</fullName>
    </submittedName>
</protein>
<keyword evidence="2" id="KW-1185">Reference proteome</keyword>
<dbReference type="Proteomes" id="UP000218263">
    <property type="component" value="Chromosome"/>
</dbReference>